<feature type="compositionally biased region" description="Polar residues" evidence="1">
    <location>
        <begin position="661"/>
        <end position="676"/>
    </location>
</feature>
<comment type="caution">
    <text evidence="2">The sequence shown here is derived from an EMBL/GenBank/DDBJ whole genome shotgun (WGS) entry which is preliminary data.</text>
</comment>
<feature type="region of interest" description="Disordered" evidence="1">
    <location>
        <begin position="976"/>
        <end position="1015"/>
    </location>
</feature>
<reference evidence="2" key="1">
    <citation type="submission" date="2021-03" db="EMBL/GenBank/DDBJ databases">
        <authorList>
            <person name="Tagirdzhanova G."/>
        </authorList>
    </citation>
    <scope>NUCLEOTIDE SEQUENCE</scope>
</reference>
<feature type="compositionally biased region" description="Basic and acidic residues" evidence="1">
    <location>
        <begin position="109"/>
        <end position="125"/>
    </location>
</feature>
<sequence>MDPRLEPPNTPPNKFPNSPKPREKTPPPRVSCDINTRDVQGPLYREHRTKSLDLEVPPLEGGDFQECPTLEELADKQGLKLPSGMSILSGRPDPSNSNPEAKLPPSIEEIDHVLKKGDEDPKQFDPHGYLHLLLTRYRLSSEKPITSELKPKPGSITLRTVEGQQKQVDQQQPRSSSGEYPFSEPKSRPGAIPKSAEGLQKKADQKDPKPASENSNKSNVEIGAMLPPPLKAPRGLQKKTKQQTPKSSYEKSNRSKQEIGAMPQRLLKGAARLQEMADMANPQQAEEDRAKVFMDRLPHVQAASRRLQGQLEIHSDETWPLPVLPNDRNPFVIETNAMKIRAALENCKDFAVTMDRESSNFEFLDVVARYGEKRVTVHAGQASKIRLTSFEDDKKVSEAERSNAIARMMNESRQEELKGVEDEGMSGKSGEAFTSDIADQTSDVPSTPRSMFNKVGPSLAPTAPQASQGSITAASKDENLVSASQRGSSVDTTERERREEWEKFRKNPHFGGNGPYGWAEYNSSPSRDLVERSDALGATPEWVYRENATPNPHYDLDGNSIPYNTPTASNDDREMRTPSHRTETDSIASEHISAALAPPSRALGALSVRDREVGGTQSMIDEAVAVLNAQCTGESRETSPGAGETMSDGPRTQDKGKGKDTSSSVGDNSPQASQTRQKGKVKDTISGFRGTYMDEGEERHGKMTGLGEEKLDVAASLRNHLVTYLDETQPKVKERNPPVPQPEHMPNTLTEAICNYIPLEAKSILTLTLERVDPPVPSPTDHRCILLKHFEVGLDGVEGLCQGTARMPETLEATAERETRVGKLGTFKQGDGGFYRSLRSAQQKDQQYGKGYWYFFGVKFRQTSRERKLKRGGKWLLFGAPIEAVYHLDIKRSQENVAVLLGGGVDKSGTAIKPFEANFKRTHTLFSRGGLAPMDIWPGGEDWDDGVFKDIRTAMAHNGLRVGFLYADTQTFTPRPRSFPAAGKLQAEKKRKQSGAEMTEDEMKAMEKSMKPKKLSDEDIGTILAMSVINDRAKQDAAARSK</sequence>
<organism evidence="2 3">
    <name type="scientific">Alectoria fallacina</name>
    <dbReference type="NCBI Taxonomy" id="1903189"/>
    <lineage>
        <taxon>Eukaryota</taxon>
        <taxon>Fungi</taxon>
        <taxon>Dikarya</taxon>
        <taxon>Ascomycota</taxon>
        <taxon>Pezizomycotina</taxon>
        <taxon>Lecanoromycetes</taxon>
        <taxon>OSLEUM clade</taxon>
        <taxon>Lecanoromycetidae</taxon>
        <taxon>Lecanorales</taxon>
        <taxon>Lecanorineae</taxon>
        <taxon>Parmeliaceae</taxon>
        <taxon>Alectoria</taxon>
    </lineage>
</organism>
<feature type="compositionally biased region" description="Basic and acidic residues" evidence="1">
    <location>
        <begin position="248"/>
        <end position="257"/>
    </location>
</feature>
<feature type="compositionally biased region" description="Polar residues" evidence="1">
    <location>
        <begin position="437"/>
        <end position="450"/>
    </location>
</feature>
<feature type="region of interest" description="Disordered" evidence="1">
    <location>
        <begin position="77"/>
        <end position="126"/>
    </location>
</feature>
<feature type="compositionally biased region" description="Basic and acidic residues" evidence="1">
    <location>
        <begin position="651"/>
        <end position="660"/>
    </location>
</feature>
<evidence type="ECO:0000313" key="2">
    <source>
        <dbReference type="EMBL" id="CAF9910555.1"/>
    </source>
</evidence>
<accession>A0A8H3I7S4</accession>
<feature type="compositionally biased region" description="Basic and acidic residues" evidence="1">
    <location>
        <begin position="492"/>
        <end position="505"/>
    </location>
</feature>
<feature type="region of interest" description="Disordered" evidence="1">
    <location>
        <begin position="406"/>
        <end position="516"/>
    </location>
</feature>
<gene>
    <name evidence="2" type="ORF">ALECFALPRED_006684</name>
</gene>
<feature type="compositionally biased region" description="Basic and acidic residues" evidence="1">
    <location>
        <begin position="1001"/>
        <end position="1015"/>
    </location>
</feature>
<dbReference type="EMBL" id="CAJPDR010000043">
    <property type="protein sequence ID" value="CAF9910555.1"/>
    <property type="molecule type" value="Genomic_DNA"/>
</dbReference>
<feature type="region of interest" description="Disordered" evidence="1">
    <location>
        <begin position="631"/>
        <end position="699"/>
    </location>
</feature>
<evidence type="ECO:0000313" key="3">
    <source>
        <dbReference type="Proteomes" id="UP000664203"/>
    </source>
</evidence>
<feature type="region of interest" description="Disordered" evidence="1">
    <location>
        <begin position="1"/>
        <end position="64"/>
    </location>
</feature>
<feature type="region of interest" description="Disordered" evidence="1">
    <location>
        <begin position="141"/>
        <end position="261"/>
    </location>
</feature>
<feature type="compositionally biased region" description="Basic and acidic residues" evidence="1">
    <location>
        <begin position="410"/>
        <end position="421"/>
    </location>
</feature>
<feature type="compositionally biased region" description="Polar residues" evidence="1">
    <location>
        <begin position="464"/>
        <end position="473"/>
    </location>
</feature>
<evidence type="ECO:0000256" key="1">
    <source>
        <dbReference type="SAM" id="MobiDB-lite"/>
    </source>
</evidence>
<keyword evidence="3" id="KW-1185">Reference proteome</keyword>
<dbReference type="OrthoDB" id="5429854at2759"/>
<feature type="compositionally biased region" description="Polar residues" evidence="1">
    <location>
        <begin position="481"/>
        <end position="491"/>
    </location>
</feature>
<name>A0A8H3I7S4_9LECA</name>
<dbReference type="Proteomes" id="UP000664203">
    <property type="component" value="Unassembled WGS sequence"/>
</dbReference>
<feature type="region of interest" description="Disordered" evidence="1">
    <location>
        <begin position="566"/>
        <end position="593"/>
    </location>
</feature>
<feature type="compositionally biased region" description="Pro residues" evidence="1">
    <location>
        <begin position="1"/>
        <end position="14"/>
    </location>
</feature>
<protein>
    <submittedName>
        <fullName evidence="2">Uncharacterized protein</fullName>
    </submittedName>
</protein>
<proteinExistence type="predicted"/>
<dbReference type="AlphaFoldDB" id="A0A8H3I7S4"/>
<feature type="compositionally biased region" description="Basic and acidic residues" evidence="1">
    <location>
        <begin position="199"/>
        <end position="210"/>
    </location>
</feature>
<feature type="compositionally biased region" description="Basic and acidic residues" evidence="1">
    <location>
        <begin position="570"/>
        <end position="584"/>
    </location>
</feature>
<feature type="compositionally biased region" description="Basic and acidic residues" evidence="1">
    <location>
        <begin position="44"/>
        <end position="53"/>
    </location>
</feature>